<evidence type="ECO:0000256" key="2">
    <source>
        <dbReference type="ARBA" id="ARBA00022692"/>
    </source>
</evidence>
<evidence type="ECO:0000313" key="7">
    <source>
        <dbReference type="EMBL" id="MDT0270203.1"/>
    </source>
</evidence>
<dbReference type="Proteomes" id="UP001183410">
    <property type="component" value="Unassembled WGS sequence"/>
</dbReference>
<name>A0ABU2K179_9ACTN</name>
<feature type="transmembrane region" description="Helical" evidence="6">
    <location>
        <begin position="162"/>
        <end position="190"/>
    </location>
</feature>
<feature type="transmembrane region" description="Helical" evidence="6">
    <location>
        <begin position="254"/>
        <end position="271"/>
    </location>
</feature>
<dbReference type="PANTHER" id="PTHR47704">
    <property type="entry name" value="POTASSIUM TRANSPORTER KIMA"/>
    <property type="match status" value="1"/>
</dbReference>
<accession>A0ABU2K179</accession>
<keyword evidence="8" id="KW-1185">Reference proteome</keyword>
<keyword evidence="2 6" id="KW-0812">Transmembrane</keyword>
<feature type="transmembrane region" description="Helical" evidence="6">
    <location>
        <begin position="283"/>
        <end position="304"/>
    </location>
</feature>
<feature type="transmembrane region" description="Helical" evidence="6">
    <location>
        <begin position="229"/>
        <end position="248"/>
    </location>
</feature>
<feature type="region of interest" description="Disordered" evidence="5">
    <location>
        <begin position="585"/>
        <end position="625"/>
    </location>
</feature>
<evidence type="ECO:0000256" key="3">
    <source>
        <dbReference type="ARBA" id="ARBA00022989"/>
    </source>
</evidence>
<feature type="transmembrane region" description="Helical" evidence="6">
    <location>
        <begin position="481"/>
        <end position="500"/>
    </location>
</feature>
<evidence type="ECO:0000256" key="6">
    <source>
        <dbReference type="SAM" id="Phobius"/>
    </source>
</evidence>
<feature type="compositionally biased region" description="Basic and acidic residues" evidence="5">
    <location>
        <begin position="1"/>
        <end position="10"/>
    </location>
</feature>
<dbReference type="Pfam" id="PF13520">
    <property type="entry name" value="AA_permease_2"/>
    <property type="match status" value="1"/>
</dbReference>
<evidence type="ECO:0000256" key="4">
    <source>
        <dbReference type="ARBA" id="ARBA00023136"/>
    </source>
</evidence>
<comment type="subcellular location">
    <subcellularLocation>
        <location evidence="1">Membrane</location>
        <topology evidence="1">Multi-pass membrane protein</topology>
    </subcellularLocation>
</comment>
<feature type="transmembrane region" description="Helical" evidence="6">
    <location>
        <begin position="521"/>
        <end position="539"/>
    </location>
</feature>
<feature type="transmembrane region" description="Helical" evidence="6">
    <location>
        <begin position="545"/>
        <end position="561"/>
    </location>
</feature>
<keyword evidence="3 6" id="KW-1133">Transmembrane helix</keyword>
<feature type="transmembrane region" description="Helical" evidence="6">
    <location>
        <begin position="455"/>
        <end position="475"/>
    </location>
</feature>
<evidence type="ECO:0000256" key="5">
    <source>
        <dbReference type="SAM" id="MobiDB-lite"/>
    </source>
</evidence>
<reference evidence="8" key="1">
    <citation type="submission" date="2023-07" db="EMBL/GenBank/DDBJ databases">
        <title>30 novel species of actinomycetes from the DSMZ collection.</title>
        <authorList>
            <person name="Nouioui I."/>
        </authorList>
    </citation>
    <scope>NUCLEOTIDE SEQUENCE [LARGE SCALE GENOMIC DNA]</scope>
    <source>
        <strain evidence="8">DSM 44915</strain>
    </source>
</reference>
<feature type="transmembrane region" description="Helical" evidence="6">
    <location>
        <begin position="363"/>
        <end position="387"/>
    </location>
</feature>
<proteinExistence type="predicted"/>
<dbReference type="InterPro" id="IPR002293">
    <property type="entry name" value="AA/rel_permease1"/>
</dbReference>
<feature type="transmembrane region" description="Helical" evidence="6">
    <location>
        <begin position="324"/>
        <end position="351"/>
    </location>
</feature>
<dbReference type="EMBL" id="JAVREO010000024">
    <property type="protein sequence ID" value="MDT0270203.1"/>
    <property type="molecule type" value="Genomic_DNA"/>
</dbReference>
<comment type="caution">
    <text evidence="7">The sequence shown here is derived from an EMBL/GenBank/DDBJ whole genome shotgun (WGS) entry which is preliminary data.</text>
</comment>
<feature type="transmembrane region" description="Helical" evidence="6">
    <location>
        <begin position="407"/>
        <end position="428"/>
    </location>
</feature>
<evidence type="ECO:0000256" key="1">
    <source>
        <dbReference type="ARBA" id="ARBA00004141"/>
    </source>
</evidence>
<dbReference type="InterPro" id="IPR053153">
    <property type="entry name" value="APC_K+_Transporter"/>
</dbReference>
<feature type="region of interest" description="Disordered" evidence="5">
    <location>
        <begin position="1"/>
        <end position="30"/>
    </location>
</feature>
<keyword evidence="4 6" id="KW-0472">Membrane</keyword>
<organism evidence="7 8">
    <name type="scientific">Streptomyces chisholmiae</name>
    <dbReference type="NCBI Taxonomy" id="3075540"/>
    <lineage>
        <taxon>Bacteria</taxon>
        <taxon>Bacillati</taxon>
        <taxon>Actinomycetota</taxon>
        <taxon>Actinomycetes</taxon>
        <taxon>Kitasatosporales</taxon>
        <taxon>Streptomycetaceae</taxon>
        <taxon>Streptomyces</taxon>
    </lineage>
</organism>
<dbReference type="RefSeq" id="WP_311670282.1">
    <property type="nucleotide sequence ID" value="NZ_JAVREO010000024.1"/>
</dbReference>
<protein>
    <submittedName>
        <fullName evidence="7">APC family permease</fullName>
    </submittedName>
</protein>
<dbReference type="PANTHER" id="PTHR47704:SF1">
    <property type="entry name" value="POTASSIUM TRANSPORTER KIMA"/>
    <property type="match status" value="1"/>
</dbReference>
<feature type="compositionally biased region" description="Low complexity" evidence="5">
    <location>
        <begin position="17"/>
        <end position="30"/>
    </location>
</feature>
<feature type="transmembrane region" description="Helical" evidence="6">
    <location>
        <begin position="139"/>
        <end position="156"/>
    </location>
</feature>
<feature type="compositionally biased region" description="Low complexity" evidence="5">
    <location>
        <begin position="599"/>
        <end position="615"/>
    </location>
</feature>
<sequence length="759" mass="81156">MARRADRAGDGDDDAADVGGMPSPSALLPPLDAEQVEVLRRVGREWGRVTGDPAAWRRALPVSPDLGGFPAPGEIRPAALGRHVRISSLGGEPSAIELTEGDEAGPGRRARAARLLRRAVLGMPLRSSAIARERLRKRVALPVLSADALSSVAYGPEALLAVLLLAGVAGLGYTSPIAAVIVVLMVAVGLSYRQTIRAYPHGGGSYLVASANLGRTPGLLAAAGLMTDYVLTVSVSVASGVAAISPVFPKVANSPVPLGVLVILLLLAGNLRGVRQAGRLFALPTYAFVLAMFLLVGVGLFQAAGHGFTPEATPHPPATEAVTLFLVLRALASGSTAMAGIEAISNAVPIFQPPEWRNARTTLTMMVSLLVVLFVGIITLVHLTGVIPHHHETLLSQLAHHVLGSGPAYVFVQLATASVLLLAANTAYNDFPRVLFLLARDWHAPRIFLRLGDRLAFSHGIIVLTVAALVIFVAFGGRTAALIPLYAVGVFLAFTLSQTGMVVHWHRARGRVHDRHRRRSLLLNGTGAVLAGIVFVAAVVTKFLAGAWVAVFTIGGFLLLAKRVRRHYDRVGEALRLRPHAFDLPTAGSQVPAPEAEPETGPETGTGTGQATETATDAETEEAPEQIHHLSVVPVAVLDLAGMRALAYAAALRQPVLALHISPSDEEAERFRENWREWGDHLPLEVVVTPYRAIVAPLIDYLEVLHRQRPDLTMTVILPEIVPRRRRHRLLHSRVAGRLRRALRTLPKIVVTTVPFHVE</sequence>
<evidence type="ECO:0000313" key="8">
    <source>
        <dbReference type="Proteomes" id="UP001183410"/>
    </source>
</evidence>
<dbReference type="Gene3D" id="1.20.1740.10">
    <property type="entry name" value="Amino acid/polyamine transporter I"/>
    <property type="match status" value="1"/>
</dbReference>
<gene>
    <name evidence="7" type="ORF">RM844_28425</name>
</gene>